<dbReference type="STRING" id="307972.A0A2G8KUY2"/>
<dbReference type="SUPFAM" id="SSF102114">
    <property type="entry name" value="Radical SAM enzymes"/>
    <property type="match status" value="1"/>
</dbReference>
<dbReference type="InterPro" id="IPR026351">
    <property type="entry name" value="rSAM_ArsS-like"/>
</dbReference>
<dbReference type="Gene3D" id="3.20.20.70">
    <property type="entry name" value="Aldolase class I"/>
    <property type="match status" value="1"/>
</dbReference>
<evidence type="ECO:0000256" key="4">
    <source>
        <dbReference type="ARBA" id="ARBA00023014"/>
    </source>
</evidence>
<dbReference type="NCBIfam" id="TIGR04167">
    <property type="entry name" value="rSAM_SeCys"/>
    <property type="match status" value="1"/>
</dbReference>
<reference evidence="7 8" key="1">
    <citation type="journal article" date="2017" name="PLoS Biol.">
        <title>The sea cucumber genome provides insights into morphological evolution and visceral regeneration.</title>
        <authorList>
            <person name="Zhang X."/>
            <person name="Sun L."/>
            <person name="Yuan J."/>
            <person name="Sun Y."/>
            <person name="Gao Y."/>
            <person name="Zhang L."/>
            <person name="Li S."/>
            <person name="Dai H."/>
            <person name="Hamel J.F."/>
            <person name="Liu C."/>
            <person name="Yu Y."/>
            <person name="Liu S."/>
            <person name="Lin W."/>
            <person name="Guo K."/>
            <person name="Jin S."/>
            <person name="Xu P."/>
            <person name="Storey K.B."/>
            <person name="Huan P."/>
            <person name="Zhang T."/>
            <person name="Zhou Y."/>
            <person name="Zhang J."/>
            <person name="Lin C."/>
            <person name="Li X."/>
            <person name="Xing L."/>
            <person name="Huo D."/>
            <person name="Sun M."/>
            <person name="Wang L."/>
            <person name="Mercier A."/>
            <person name="Li F."/>
            <person name="Yang H."/>
            <person name="Xiang J."/>
        </authorList>
    </citation>
    <scope>NUCLEOTIDE SEQUENCE [LARGE SCALE GENOMIC DNA]</scope>
    <source>
        <strain evidence="7">Shaxun</strain>
        <tissue evidence="7">Muscle</tissue>
    </source>
</reference>
<name>A0A2G8KUY2_STIJA</name>
<dbReference type="InterPro" id="IPR058240">
    <property type="entry name" value="rSAM_sf"/>
</dbReference>
<sequence>MAFLRSCQRFQLSVKPLCTTTVLYQPDSVKTSLPDYNTSVDVHTHKLKRPEKIQRGAEIKQNVKRNLTSLIPETLRDMEVNEDFQVTAAQLKKLGQKQLTKDERRKRQRALHNLQVPDFRSFLMKNPTDDGAKLTHFLRKTPIQVLQLNIGLYCNQACVHCHVESSPKRKEMMNRETAEKCMDILERSPTIHTVDITGGAPELCSEFRYLVKRGRELGRTIIDRCNLTCLLEPGQEDTADFLAEHEVTVIASLPCYSAKNVNMQRGSQVFQRSMEALKILNALGYGKPDSGLMLHLVYNPIGAFLPPPQADLEAKYKDELWKCFNIEFNNLFTLTNMPIKRFADFLYRRNELQSYMEVLVRNFNAASLQGLMCRNYISVGWDGSLFDCDFNQQLDIPMKKPRNSVTNAWPTVWDIQKAEELENQRIMTDNHCFGCTSGMGSSCQGTTV</sequence>
<dbReference type="GO" id="GO:0051536">
    <property type="term" value="F:iron-sulfur cluster binding"/>
    <property type="evidence" value="ECO:0007669"/>
    <property type="project" value="UniProtKB-KW"/>
</dbReference>
<organism evidence="7 8">
    <name type="scientific">Stichopus japonicus</name>
    <name type="common">Sea cucumber</name>
    <dbReference type="NCBI Taxonomy" id="307972"/>
    <lineage>
        <taxon>Eukaryota</taxon>
        <taxon>Metazoa</taxon>
        <taxon>Echinodermata</taxon>
        <taxon>Eleutherozoa</taxon>
        <taxon>Echinozoa</taxon>
        <taxon>Holothuroidea</taxon>
        <taxon>Aspidochirotacea</taxon>
        <taxon>Aspidochirotida</taxon>
        <taxon>Stichopodidae</taxon>
        <taxon>Apostichopus</taxon>
    </lineage>
</organism>
<dbReference type="AlphaFoldDB" id="A0A2G8KUY2"/>
<dbReference type="InterPro" id="IPR007197">
    <property type="entry name" value="rSAM"/>
</dbReference>
<evidence type="ECO:0000313" key="8">
    <source>
        <dbReference type="Proteomes" id="UP000230750"/>
    </source>
</evidence>
<dbReference type="GO" id="GO:0046872">
    <property type="term" value="F:metal ion binding"/>
    <property type="evidence" value="ECO:0007669"/>
    <property type="project" value="UniProtKB-KW"/>
</dbReference>
<keyword evidence="4" id="KW-0411">Iron-sulfur</keyword>
<dbReference type="Proteomes" id="UP000230750">
    <property type="component" value="Unassembled WGS sequence"/>
</dbReference>
<dbReference type="OrthoDB" id="418407at2759"/>
<evidence type="ECO:0000256" key="3">
    <source>
        <dbReference type="ARBA" id="ARBA00023004"/>
    </source>
</evidence>
<accession>A0A2G8KUY2</accession>
<dbReference type="SFLD" id="SFLDS00029">
    <property type="entry name" value="Radical_SAM"/>
    <property type="match status" value="1"/>
</dbReference>
<keyword evidence="8" id="KW-1185">Reference proteome</keyword>
<dbReference type="GO" id="GO:0003824">
    <property type="term" value="F:catalytic activity"/>
    <property type="evidence" value="ECO:0007669"/>
    <property type="project" value="InterPro"/>
</dbReference>
<evidence type="ECO:0000259" key="5">
    <source>
        <dbReference type="Pfam" id="PF04055"/>
    </source>
</evidence>
<dbReference type="EMBL" id="MRZV01000359">
    <property type="protein sequence ID" value="PIK51720.1"/>
    <property type="molecule type" value="Genomic_DNA"/>
</dbReference>
<dbReference type="PANTHER" id="PTHR43728">
    <property type="entry name" value="SLR0304 PROTEIN"/>
    <property type="match status" value="1"/>
</dbReference>
<comment type="caution">
    <text evidence="7">The sequence shown here is derived from an EMBL/GenBank/DDBJ whole genome shotgun (WGS) entry which is preliminary data.</text>
</comment>
<proteinExistence type="predicted"/>
<dbReference type="InterPro" id="IPR024521">
    <property type="entry name" value="ArsS-like_C"/>
</dbReference>
<keyword evidence="2" id="KW-0479">Metal-binding</keyword>
<evidence type="ECO:0000313" key="7">
    <source>
        <dbReference type="EMBL" id="PIK51720.1"/>
    </source>
</evidence>
<dbReference type="Pfam" id="PF04055">
    <property type="entry name" value="Radical_SAM"/>
    <property type="match status" value="1"/>
</dbReference>
<dbReference type="PANTHER" id="PTHR43728:SF1">
    <property type="entry name" value="FE-S OXIDOREDUCTASE"/>
    <property type="match status" value="1"/>
</dbReference>
<feature type="domain" description="Radical SAM core" evidence="5">
    <location>
        <begin position="149"/>
        <end position="286"/>
    </location>
</feature>
<keyword evidence="1" id="KW-0949">S-adenosyl-L-methionine</keyword>
<keyword evidence="3" id="KW-0408">Iron</keyword>
<evidence type="ECO:0000256" key="1">
    <source>
        <dbReference type="ARBA" id="ARBA00022691"/>
    </source>
</evidence>
<dbReference type="CDD" id="cd01335">
    <property type="entry name" value="Radical_SAM"/>
    <property type="match status" value="1"/>
</dbReference>
<evidence type="ECO:0000256" key="2">
    <source>
        <dbReference type="ARBA" id="ARBA00022723"/>
    </source>
</evidence>
<gene>
    <name evidence="7" type="ORF">BSL78_11393</name>
</gene>
<dbReference type="InterPro" id="IPR013785">
    <property type="entry name" value="Aldolase_TIM"/>
</dbReference>
<dbReference type="Pfam" id="PF12345">
    <property type="entry name" value="DUF3641"/>
    <property type="match status" value="1"/>
</dbReference>
<feature type="domain" description="Arsenosugar biosynthesis radical SAM protein ArsS-like C-terminal" evidence="6">
    <location>
        <begin position="305"/>
        <end position="446"/>
    </location>
</feature>
<evidence type="ECO:0000259" key="6">
    <source>
        <dbReference type="Pfam" id="PF12345"/>
    </source>
</evidence>
<protein>
    <submittedName>
        <fullName evidence="7">Uncharacterized protein</fullName>
    </submittedName>
</protein>